<organism evidence="12 13">
    <name type="scientific">Kibdelosporangium phytohabitans</name>
    <dbReference type="NCBI Taxonomy" id="860235"/>
    <lineage>
        <taxon>Bacteria</taxon>
        <taxon>Bacillati</taxon>
        <taxon>Actinomycetota</taxon>
        <taxon>Actinomycetes</taxon>
        <taxon>Pseudonocardiales</taxon>
        <taxon>Pseudonocardiaceae</taxon>
        <taxon>Kibdelosporangium</taxon>
    </lineage>
</organism>
<accession>A0A0N9HP22</accession>
<dbReference type="InterPro" id="IPR016039">
    <property type="entry name" value="Thiolase-like"/>
</dbReference>
<dbReference type="Proteomes" id="UP000063699">
    <property type="component" value="Chromosome"/>
</dbReference>
<evidence type="ECO:0000259" key="10">
    <source>
        <dbReference type="Pfam" id="PF08541"/>
    </source>
</evidence>
<dbReference type="AlphaFoldDB" id="A0A0N9HP22"/>
<evidence type="ECO:0000256" key="8">
    <source>
        <dbReference type="ARBA" id="ARBA00023315"/>
    </source>
</evidence>
<evidence type="ECO:0000259" key="11">
    <source>
        <dbReference type="Pfam" id="PF08545"/>
    </source>
</evidence>
<dbReference type="Pfam" id="PF08545">
    <property type="entry name" value="ACP_syn_III"/>
    <property type="match status" value="1"/>
</dbReference>
<keyword evidence="3 9" id="KW-0444">Lipid biosynthesis</keyword>
<keyword evidence="13" id="KW-1185">Reference proteome</keyword>
<feature type="domain" description="Beta-ketoacyl-[acyl-carrier-protein] synthase III N-terminal" evidence="11">
    <location>
        <begin position="106"/>
        <end position="186"/>
    </location>
</feature>
<evidence type="ECO:0000256" key="9">
    <source>
        <dbReference type="HAMAP-Rule" id="MF_01815"/>
    </source>
</evidence>
<dbReference type="EMBL" id="CP012752">
    <property type="protein sequence ID" value="ALG06318.1"/>
    <property type="molecule type" value="Genomic_DNA"/>
</dbReference>
<gene>
    <name evidence="9" type="primary">fabH</name>
    <name evidence="12" type="ORF">AOZ06_04715</name>
</gene>
<dbReference type="KEGG" id="kphy:AOZ06_04715"/>
<dbReference type="Pfam" id="PF08541">
    <property type="entry name" value="ACP_syn_III_C"/>
    <property type="match status" value="1"/>
</dbReference>
<dbReference type="InterPro" id="IPR013751">
    <property type="entry name" value="ACP_syn_III_N"/>
</dbReference>
<dbReference type="SUPFAM" id="SSF53901">
    <property type="entry name" value="Thiolase-like"/>
    <property type="match status" value="1"/>
</dbReference>
<dbReference type="InterPro" id="IPR013747">
    <property type="entry name" value="ACP_syn_III_C"/>
</dbReference>
<evidence type="ECO:0000256" key="1">
    <source>
        <dbReference type="ARBA" id="ARBA00008642"/>
    </source>
</evidence>
<feature type="active site" evidence="9">
    <location>
        <position position="254"/>
    </location>
</feature>
<evidence type="ECO:0000256" key="3">
    <source>
        <dbReference type="ARBA" id="ARBA00022516"/>
    </source>
</evidence>
<dbReference type="Gene3D" id="3.40.47.10">
    <property type="match status" value="1"/>
</dbReference>
<keyword evidence="4 9" id="KW-0808">Transferase</keyword>
<dbReference type="GO" id="GO:0044550">
    <property type="term" value="P:secondary metabolite biosynthetic process"/>
    <property type="evidence" value="ECO:0007669"/>
    <property type="project" value="TreeGrafter"/>
</dbReference>
<dbReference type="STRING" id="860235.AOZ06_04715"/>
<dbReference type="PANTHER" id="PTHR34069:SF2">
    <property type="entry name" value="BETA-KETOACYL-[ACYL-CARRIER-PROTEIN] SYNTHASE III"/>
    <property type="match status" value="1"/>
</dbReference>
<keyword evidence="7 9" id="KW-0275">Fatty acid biosynthesis</keyword>
<dbReference type="GO" id="GO:0005737">
    <property type="term" value="C:cytoplasm"/>
    <property type="evidence" value="ECO:0007669"/>
    <property type="project" value="UniProtKB-SubCell"/>
</dbReference>
<feature type="active site" evidence="9">
    <location>
        <position position="284"/>
    </location>
</feature>
<dbReference type="GO" id="GO:0006633">
    <property type="term" value="P:fatty acid biosynthetic process"/>
    <property type="evidence" value="ECO:0007669"/>
    <property type="project" value="UniProtKB-UniRule"/>
</dbReference>
<dbReference type="RefSeq" id="WP_054288294.1">
    <property type="nucleotide sequence ID" value="NZ_CP012752.1"/>
</dbReference>
<dbReference type="CDD" id="cd00830">
    <property type="entry name" value="KAS_III"/>
    <property type="match status" value="1"/>
</dbReference>
<proteinExistence type="inferred from homology"/>
<keyword evidence="8 9" id="KW-0012">Acyltransferase</keyword>
<dbReference type="NCBIfam" id="NF006829">
    <property type="entry name" value="PRK09352.1"/>
    <property type="match status" value="1"/>
</dbReference>
<feature type="domain" description="Beta-ketoacyl-[acyl-carrier-protein] synthase III C-terminal" evidence="10">
    <location>
        <begin position="241"/>
        <end position="327"/>
    </location>
</feature>
<evidence type="ECO:0000256" key="2">
    <source>
        <dbReference type="ARBA" id="ARBA00022490"/>
    </source>
</evidence>
<keyword evidence="6 9" id="KW-0443">Lipid metabolism</keyword>
<comment type="pathway">
    <text evidence="9">Lipid metabolism; fatty acid biosynthesis.</text>
</comment>
<comment type="similarity">
    <text evidence="1 9">Belongs to the thiolase-like superfamily. FabH family.</text>
</comment>
<feature type="region of interest" description="ACP-binding" evidence="9">
    <location>
        <begin position="255"/>
        <end position="259"/>
    </location>
</feature>
<feature type="active site" evidence="9">
    <location>
        <position position="112"/>
    </location>
</feature>
<evidence type="ECO:0000256" key="6">
    <source>
        <dbReference type="ARBA" id="ARBA00023098"/>
    </source>
</evidence>
<keyword evidence="5 9" id="KW-0276">Fatty acid metabolism</keyword>
<comment type="catalytic activity">
    <reaction evidence="9">
        <text>malonyl-[ACP] + acetyl-CoA + H(+) = 3-oxobutanoyl-[ACP] + CO2 + CoA</text>
        <dbReference type="Rhea" id="RHEA:12080"/>
        <dbReference type="Rhea" id="RHEA-COMP:9623"/>
        <dbReference type="Rhea" id="RHEA-COMP:9625"/>
        <dbReference type="ChEBI" id="CHEBI:15378"/>
        <dbReference type="ChEBI" id="CHEBI:16526"/>
        <dbReference type="ChEBI" id="CHEBI:57287"/>
        <dbReference type="ChEBI" id="CHEBI:57288"/>
        <dbReference type="ChEBI" id="CHEBI:78449"/>
        <dbReference type="ChEBI" id="CHEBI:78450"/>
        <dbReference type="EC" id="2.3.1.180"/>
    </reaction>
</comment>
<comment type="subunit">
    <text evidence="9">Homodimer.</text>
</comment>
<dbReference type="NCBIfam" id="TIGR00747">
    <property type="entry name" value="fabH"/>
    <property type="match status" value="1"/>
</dbReference>
<name>A0A0N9HP22_9PSEU</name>
<dbReference type="OrthoDB" id="9815506at2"/>
<evidence type="ECO:0000256" key="5">
    <source>
        <dbReference type="ARBA" id="ARBA00022832"/>
    </source>
</evidence>
<sequence length="335" mass="34491">MRTSAVVAGLGSALPPNRVTNDDLTKELDTSDEWITSRTGVRQRFTVPVGMATSDLAVVAAQRALSSSGMTTVEAVVLATSTPDHPCPATAPDVATRLGLAQVAAFDVAAVCAGFVYALATAAGLIESRVVNSALVIGADTFSTILHPQDRTTRVIFGDGAGAVVLRAGNAAIDGALLAFDLGSDGTGRDLITVWGGGARQRSSRIVPAAADLHFAMQGKAVFNRAVQCMGTSVAATVRSVGWDVTDLDLLVAHQANARILRAIGQQLDLDEDQVAVNLDRVGNTVAASIPLALADAVATGRLRPGHHVALAAFGGGLTWGSAVLRWPDIPVAME</sequence>
<evidence type="ECO:0000313" key="13">
    <source>
        <dbReference type="Proteomes" id="UP000063699"/>
    </source>
</evidence>
<keyword evidence="9" id="KW-0511">Multifunctional enzyme</keyword>
<dbReference type="HAMAP" id="MF_01815">
    <property type="entry name" value="FabH"/>
    <property type="match status" value="1"/>
</dbReference>
<reference evidence="12 13" key="1">
    <citation type="submission" date="2015-07" db="EMBL/GenBank/DDBJ databases">
        <title>Genome sequencing of Kibdelosporangium phytohabitans.</title>
        <authorList>
            <person name="Qin S."/>
            <person name="Xing K."/>
        </authorList>
    </citation>
    <scope>NUCLEOTIDE SEQUENCE [LARGE SCALE GENOMIC DNA]</scope>
    <source>
        <strain evidence="12 13">KLBMP1111</strain>
    </source>
</reference>
<comment type="subcellular location">
    <subcellularLocation>
        <location evidence="9">Cytoplasm</location>
    </subcellularLocation>
</comment>
<dbReference type="InterPro" id="IPR004655">
    <property type="entry name" value="FabH"/>
</dbReference>
<dbReference type="GO" id="GO:0033818">
    <property type="term" value="F:beta-ketoacyl-acyl-carrier-protein synthase III activity"/>
    <property type="evidence" value="ECO:0007669"/>
    <property type="project" value="UniProtKB-UniRule"/>
</dbReference>
<evidence type="ECO:0000256" key="7">
    <source>
        <dbReference type="ARBA" id="ARBA00023160"/>
    </source>
</evidence>
<comment type="function">
    <text evidence="9">Catalyzes the condensation reaction of fatty acid synthesis by the addition to an acyl acceptor of two carbons from malonyl-ACP. Catalyzes the first condensation reaction which initiates fatty acid synthesis and may therefore play a role in governing the total rate of fatty acid production. Possesses both acetoacetyl-ACP synthase and acetyl transacylase activities. Its substrate specificity determines the biosynthesis of branched-chain and/or straight-chain of fatty acids.</text>
</comment>
<evidence type="ECO:0000313" key="12">
    <source>
        <dbReference type="EMBL" id="ALG06318.1"/>
    </source>
</evidence>
<dbReference type="PANTHER" id="PTHR34069">
    <property type="entry name" value="3-OXOACYL-[ACYL-CARRIER-PROTEIN] SYNTHASE 3"/>
    <property type="match status" value="1"/>
</dbReference>
<evidence type="ECO:0000256" key="4">
    <source>
        <dbReference type="ARBA" id="ARBA00022679"/>
    </source>
</evidence>
<dbReference type="UniPathway" id="UPA00094"/>
<comment type="domain">
    <text evidence="9">The last Arg residue of the ACP-binding site is essential for the weak association between ACP/AcpP and FabH.</text>
</comment>
<dbReference type="GO" id="GO:0004315">
    <property type="term" value="F:3-oxoacyl-[acyl-carrier-protein] synthase activity"/>
    <property type="evidence" value="ECO:0007669"/>
    <property type="project" value="InterPro"/>
</dbReference>
<protein>
    <recommendedName>
        <fullName evidence="9">Beta-ketoacyl-[acyl-carrier-protein] synthase III</fullName>
        <shortName evidence="9">Beta-ketoacyl-ACP synthase III</shortName>
        <shortName evidence="9">KAS III</shortName>
        <ecNumber evidence="9">2.3.1.180</ecNumber>
    </recommendedName>
    <alternativeName>
        <fullName evidence="9">3-oxoacyl-[acyl-carrier-protein] synthase 3</fullName>
    </alternativeName>
    <alternativeName>
        <fullName evidence="9">3-oxoacyl-[acyl-carrier-protein] synthase III</fullName>
    </alternativeName>
</protein>
<keyword evidence="2 9" id="KW-0963">Cytoplasm</keyword>
<dbReference type="EC" id="2.3.1.180" evidence="9"/>